<keyword evidence="9" id="KW-0735">Signal-anchor</keyword>
<dbReference type="SMART" id="SM00326">
    <property type="entry name" value="SH3"/>
    <property type="match status" value="1"/>
</dbReference>
<feature type="region of interest" description="Important for donor substrate binding" evidence="16 20">
    <location>
        <begin position="380"/>
        <end position="381"/>
    </location>
</feature>
<dbReference type="FunFam" id="2.30.30.40:FF:000070">
    <property type="entry name" value="Alpha-(1,6)-fucosyltransferase"/>
    <property type="match status" value="1"/>
</dbReference>
<dbReference type="Proteomes" id="UP000749559">
    <property type="component" value="Unassembled WGS sequence"/>
</dbReference>
<protein>
    <recommendedName>
        <fullName evidence="4 15">Alpha-(1,6)-fucosyltransferase</fullName>
        <ecNumber evidence="3 15">2.4.1.68</ecNumber>
    </recommendedName>
</protein>
<gene>
    <name evidence="24" type="ORF">OFUS_LOCUS15942</name>
</gene>
<dbReference type="InterPro" id="IPR045573">
    <property type="entry name" value="Fut8_N_cat"/>
</dbReference>
<dbReference type="PANTHER" id="PTHR13132:SF29">
    <property type="entry name" value="ALPHA-(1,6)-FUCOSYLTRANSFERASE"/>
    <property type="match status" value="1"/>
</dbReference>
<dbReference type="InterPro" id="IPR036028">
    <property type="entry name" value="SH3-like_dom_sf"/>
</dbReference>
<comment type="function">
    <text evidence="15">Catalyzes the addition of fucose in alpha 1-6 linkage to the first GlcNAc residue, next to the peptide chains in N-glycans.</text>
</comment>
<evidence type="ECO:0000256" key="14">
    <source>
        <dbReference type="ARBA" id="ARBA00093238"/>
    </source>
</evidence>
<dbReference type="GO" id="GO:0032580">
    <property type="term" value="C:Golgi cisterna membrane"/>
    <property type="evidence" value="ECO:0007669"/>
    <property type="project" value="UniProtKB-SubCell"/>
</dbReference>
<evidence type="ECO:0000256" key="1">
    <source>
        <dbReference type="ARBA" id="ARBA00004447"/>
    </source>
</evidence>
<feature type="disulfide bond" evidence="18">
    <location>
        <begin position="226"/>
        <end position="244"/>
    </location>
</feature>
<evidence type="ECO:0000256" key="2">
    <source>
        <dbReference type="ARBA" id="ARBA00004922"/>
    </source>
</evidence>
<dbReference type="GO" id="GO:0008424">
    <property type="term" value="F:glycoprotein 6-alpha-L-fucosyltransferase activity"/>
    <property type="evidence" value="ECO:0007669"/>
    <property type="project" value="UniProtKB-EC"/>
</dbReference>
<evidence type="ECO:0000256" key="5">
    <source>
        <dbReference type="ARBA" id="ARBA00022443"/>
    </source>
</evidence>
<proteinExistence type="inferred from homology"/>
<dbReference type="EMBL" id="CAIIXF020000008">
    <property type="protein sequence ID" value="CAH1790771.1"/>
    <property type="molecule type" value="Genomic_DNA"/>
</dbReference>
<dbReference type="Pfam" id="PF14604">
    <property type="entry name" value="SH3_9"/>
    <property type="match status" value="1"/>
</dbReference>
<evidence type="ECO:0000256" key="17">
    <source>
        <dbReference type="PIRSR" id="PIRSR000472-51"/>
    </source>
</evidence>
<evidence type="ECO:0000313" key="24">
    <source>
        <dbReference type="EMBL" id="CAH1790771.1"/>
    </source>
</evidence>
<dbReference type="EC" id="2.4.1.68" evidence="3 15"/>
<keyword evidence="13 18" id="KW-1015">Disulfide bond</keyword>
<dbReference type="PANTHER" id="PTHR13132">
    <property type="entry name" value="ALPHA- 1,6 -FUCOSYLTRANSFERASE"/>
    <property type="match status" value="1"/>
</dbReference>
<feature type="short sequence motif" description="SH3-binding" evidence="17">
    <location>
        <begin position="314"/>
        <end position="320"/>
    </location>
</feature>
<evidence type="ECO:0000256" key="15">
    <source>
        <dbReference type="PIRNR" id="PIRNR000472"/>
    </source>
</evidence>
<dbReference type="InterPro" id="IPR035653">
    <property type="entry name" value="Fut8_SH3"/>
</dbReference>
<evidence type="ECO:0000256" key="7">
    <source>
        <dbReference type="ARBA" id="ARBA00022679"/>
    </source>
</evidence>
<dbReference type="Gene3D" id="2.30.30.40">
    <property type="entry name" value="SH3 Domains"/>
    <property type="match status" value="1"/>
</dbReference>
<name>A0A8S4PDF0_OWEFU</name>
<keyword evidence="21" id="KW-0175">Coiled coil</keyword>
<evidence type="ECO:0000256" key="19">
    <source>
        <dbReference type="PROSITE-ProRule" id="PRU00192"/>
    </source>
</evidence>
<keyword evidence="8" id="KW-0812">Transmembrane</keyword>
<comment type="pathway">
    <text evidence="2 15">Protein modification; protein glycosylation.</text>
</comment>
<evidence type="ECO:0000256" key="16">
    <source>
        <dbReference type="PIRSR" id="PIRSR000472-50"/>
    </source>
</evidence>
<evidence type="ECO:0000256" key="18">
    <source>
        <dbReference type="PIRSR" id="PIRSR000472-52"/>
    </source>
</evidence>
<feature type="coiled-coil region" evidence="21">
    <location>
        <begin position="33"/>
        <end position="108"/>
    </location>
</feature>
<comment type="subcellular location">
    <subcellularLocation>
        <location evidence="1">Golgi apparatus</location>
        <location evidence="1">Golgi stack membrane</location>
        <topology evidence="1">Single-pass type II membrane protein</topology>
    </subcellularLocation>
</comment>
<feature type="disulfide bond" evidence="18">
    <location>
        <begin position="218"/>
        <end position="280"/>
    </location>
</feature>
<dbReference type="InterPro" id="IPR001452">
    <property type="entry name" value="SH3_domain"/>
</dbReference>
<dbReference type="OrthoDB" id="6435034at2759"/>
<accession>A0A8S4PDF0</accession>
<evidence type="ECO:0000256" key="13">
    <source>
        <dbReference type="ARBA" id="ARBA00023157"/>
    </source>
</evidence>
<dbReference type="Gene3D" id="1.10.287.1060">
    <property type="entry name" value="ESAT-6-like"/>
    <property type="match status" value="1"/>
</dbReference>
<dbReference type="AlphaFoldDB" id="A0A8S4PDF0"/>
<evidence type="ECO:0000256" key="10">
    <source>
        <dbReference type="ARBA" id="ARBA00022989"/>
    </source>
</evidence>
<comment type="caution">
    <text evidence="24">The sequence shown here is derived from an EMBL/GenBank/DDBJ whole genome shotgun (WGS) entry which is preliminary data.</text>
</comment>
<comment type="catalytic activity">
    <reaction evidence="14 15">
        <text>N(4)-{beta-D-GlcNAc-(1-&gt;2)-alpha-D-Man-(1-&gt;3)-[beta-D-GlcNAc-(1-&gt;2)-alpha-D-Man-(1-&gt;6)]-beta-D-Man-(1-&gt;4)-beta-D-GlcNAc-(1-&gt;4)-beta-D-GlcNAc}-L-asparaginyl-[protein] + GDP-beta-L-fucose = an N(4)-{beta-D-GlcNAc-(1-&gt;2)-alpha-D-Man-(1-&gt;3)-[beta-D-GlcNAc-(1-&gt;2)-alpha-D-Man-(1-&gt;6)]-beta-D-Man-(1-&gt;4)-beta-D-GlcNAc-(1-&gt;4)-[alpha-L-Fuc-(1-&gt;6)]-beta-D-GlcNAc}-L-asparaginyl-[protein] + GDP + H(+)</text>
        <dbReference type="Rhea" id="RHEA:12985"/>
        <dbReference type="Rhea" id="RHEA-COMP:13526"/>
        <dbReference type="Rhea" id="RHEA-COMP:13532"/>
        <dbReference type="ChEBI" id="CHEBI:15378"/>
        <dbReference type="ChEBI" id="CHEBI:57273"/>
        <dbReference type="ChEBI" id="CHEBI:58189"/>
        <dbReference type="ChEBI" id="CHEBI:60651"/>
        <dbReference type="ChEBI" id="CHEBI:137207"/>
        <dbReference type="EC" id="2.4.1.68"/>
    </reaction>
</comment>
<keyword evidence="25" id="KW-1185">Reference proteome</keyword>
<sequence length="594" mass="67506">MASISRVILGLLLFWMFILMYMSSTLFQSNDFTERTERQLAKAIEELGALKNQNNELKNLATELQGIQSKVPSGKGHNSALVKLQNQLKEANDELDRLNKHKDGVNINMNQPGNTDGPTLEHEKLRRKIENGVTEIWYYVKSQLQKTKKKSDNSAVKESIDEILQDGTIQQRSILTDLLELSEEGETDKWRQREADELSEIVQNRLHYLQASQNPSDCESAKKLVCNINKGCGYGCQLHHVVYCFIIAYGTGRTLILDSTGWRYNPQGWEAVFKPVSDTCTERGFKSPTPWGGDENRLKDVQVVSLPIVDSLHPRPAYMPLAIPEDLAPRLIRLHGNPFVWWVGQFMKYLLRPQASLAEDMAETKDKLGFESPIVGVHVRRTDKVGTEAAFHSIDEYMVHVEEYYARLARRQTVHRKRVYLATDEPNLLAEAKQKYPSYVFISDTGISQTAGLNSRYSSSSLRGVILDIHFLSLTDHLVCTFSSQVCRVAYEIMQHLHPDASSHFNSLDDIYYYGGQNAHNLRAIYEHSPKSMQEIGFEPGDVIGMAGNHWNGFSMGSNRQNSKSGLFPSYKVEEIYNIVKFPTYSEADKKGKR</sequence>
<dbReference type="SUPFAM" id="SSF50044">
    <property type="entry name" value="SH3-domain"/>
    <property type="match status" value="1"/>
</dbReference>
<dbReference type="PROSITE" id="PS51659">
    <property type="entry name" value="GT23"/>
    <property type="match status" value="1"/>
</dbReference>
<dbReference type="FunFam" id="3.40.50.11350:FF:000001">
    <property type="entry name" value="Alpha-(1,6)-fucosyltransferase"/>
    <property type="match status" value="1"/>
</dbReference>
<keyword evidence="5 19" id="KW-0728">SH3 domain</keyword>
<dbReference type="Pfam" id="PF19745">
    <property type="entry name" value="FUT8_N_cat"/>
    <property type="match status" value="1"/>
</dbReference>
<dbReference type="CDD" id="cd11300">
    <property type="entry name" value="Fut8_like"/>
    <property type="match status" value="1"/>
</dbReference>
<dbReference type="GO" id="GO:0006487">
    <property type="term" value="P:protein N-linked glycosylation"/>
    <property type="evidence" value="ECO:0007669"/>
    <property type="project" value="TreeGrafter"/>
</dbReference>
<evidence type="ECO:0000256" key="20">
    <source>
        <dbReference type="PROSITE-ProRule" id="PRU00992"/>
    </source>
</evidence>
<feature type="domain" description="SH3" evidence="22">
    <location>
        <begin position="517"/>
        <end position="578"/>
    </location>
</feature>
<keyword evidence="11 15" id="KW-0333">Golgi apparatus</keyword>
<reference evidence="24" key="1">
    <citation type="submission" date="2022-03" db="EMBL/GenBank/DDBJ databases">
        <authorList>
            <person name="Martin C."/>
        </authorList>
    </citation>
    <scope>NUCLEOTIDE SEQUENCE</scope>
</reference>
<dbReference type="Gene3D" id="3.40.50.11350">
    <property type="match status" value="1"/>
</dbReference>
<feature type="disulfide bond" evidence="18">
    <location>
        <begin position="232"/>
        <end position="236"/>
    </location>
</feature>
<keyword evidence="12 15" id="KW-0472">Membrane</keyword>
<evidence type="ECO:0000256" key="3">
    <source>
        <dbReference type="ARBA" id="ARBA00012660"/>
    </source>
</evidence>
<feature type="domain" description="GT23" evidence="23">
    <location>
        <begin position="220"/>
        <end position="508"/>
    </location>
</feature>
<evidence type="ECO:0000256" key="12">
    <source>
        <dbReference type="ARBA" id="ARBA00023136"/>
    </source>
</evidence>
<organism evidence="24 25">
    <name type="scientific">Owenia fusiformis</name>
    <name type="common">Polychaete worm</name>
    <dbReference type="NCBI Taxonomy" id="6347"/>
    <lineage>
        <taxon>Eukaryota</taxon>
        <taxon>Metazoa</taxon>
        <taxon>Spiralia</taxon>
        <taxon>Lophotrochozoa</taxon>
        <taxon>Annelida</taxon>
        <taxon>Polychaeta</taxon>
        <taxon>Sedentaria</taxon>
        <taxon>Canalipalpata</taxon>
        <taxon>Sabellida</taxon>
        <taxon>Oweniida</taxon>
        <taxon>Oweniidae</taxon>
        <taxon>Owenia</taxon>
    </lineage>
</organism>
<dbReference type="PROSITE" id="PS50002">
    <property type="entry name" value="SH3"/>
    <property type="match status" value="1"/>
</dbReference>
<evidence type="ECO:0000256" key="6">
    <source>
        <dbReference type="ARBA" id="ARBA00022676"/>
    </source>
</evidence>
<dbReference type="PIRSF" id="PIRSF000472">
    <property type="entry name" value="Alpha1_6FUT_euk"/>
    <property type="match status" value="1"/>
</dbReference>
<evidence type="ECO:0000256" key="21">
    <source>
        <dbReference type="SAM" id="Coils"/>
    </source>
</evidence>
<evidence type="ECO:0000313" key="25">
    <source>
        <dbReference type="Proteomes" id="UP000749559"/>
    </source>
</evidence>
<evidence type="ECO:0000256" key="4">
    <source>
        <dbReference type="ARBA" id="ARBA00018201"/>
    </source>
</evidence>
<dbReference type="InterPro" id="IPR027350">
    <property type="entry name" value="GT23_dom"/>
</dbReference>
<evidence type="ECO:0000259" key="22">
    <source>
        <dbReference type="PROSITE" id="PS50002"/>
    </source>
</evidence>
<feature type="disulfide bond" evidence="18">
    <location>
        <begin position="480"/>
        <end position="487"/>
    </location>
</feature>
<evidence type="ECO:0000256" key="8">
    <source>
        <dbReference type="ARBA" id="ARBA00022692"/>
    </source>
</evidence>
<dbReference type="CDD" id="cd11792">
    <property type="entry name" value="SH3_Fut8"/>
    <property type="match status" value="1"/>
</dbReference>
<evidence type="ECO:0000256" key="11">
    <source>
        <dbReference type="ARBA" id="ARBA00023034"/>
    </source>
</evidence>
<comment type="similarity">
    <text evidence="15 20">Belongs to the glycosyltransferase 23 family.</text>
</comment>
<evidence type="ECO:0000259" key="23">
    <source>
        <dbReference type="PROSITE" id="PS51659"/>
    </source>
</evidence>
<keyword evidence="7 15" id="KW-0808">Transferase</keyword>
<evidence type="ECO:0000256" key="9">
    <source>
        <dbReference type="ARBA" id="ARBA00022968"/>
    </source>
</evidence>
<keyword evidence="10" id="KW-1133">Transmembrane helix</keyword>
<keyword evidence="6 15" id="KW-0328">Glycosyltransferase</keyword>
<dbReference type="InterPro" id="IPR015827">
    <property type="entry name" value="Fut8"/>
</dbReference>